<keyword evidence="2" id="KW-0805">Transcription regulation</keyword>
<accession>A0ABY6G8X7</accession>
<dbReference type="Proteomes" id="UP001162800">
    <property type="component" value="Chromosome"/>
</dbReference>
<keyword evidence="4" id="KW-0804">Transcription</keyword>
<dbReference type="InterPro" id="IPR000847">
    <property type="entry name" value="LysR_HTH_N"/>
</dbReference>
<keyword evidence="7" id="KW-1185">Reference proteome</keyword>
<dbReference type="EMBL" id="CP106881">
    <property type="protein sequence ID" value="UYG51506.1"/>
    <property type="molecule type" value="Genomic_DNA"/>
</dbReference>
<proteinExistence type="inferred from homology"/>
<dbReference type="InterPro" id="IPR005119">
    <property type="entry name" value="LysR_subst-bd"/>
</dbReference>
<dbReference type="Gene3D" id="1.10.10.10">
    <property type="entry name" value="Winged helix-like DNA-binding domain superfamily/Winged helix DNA-binding domain"/>
    <property type="match status" value="1"/>
</dbReference>
<protein>
    <submittedName>
        <fullName evidence="6">LysR family transcriptional regulator</fullName>
    </submittedName>
</protein>
<evidence type="ECO:0000256" key="3">
    <source>
        <dbReference type="ARBA" id="ARBA00023125"/>
    </source>
</evidence>
<dbReference type="Pfam" id="PF00126">
    <property type="entry name" value="HTH_1"/>
    <property type="match status" value="1"/>
</dbReference>
<comment type="similarity">
    <text evidence="1">Belongs to the LysR transcriptional regulatory family.</text>
</comment>
<dbReference type="PANTHER" id="PTHR30419">
    <property type="entry name" value="HTH-TYPE TRANSCRIPTIONAL REGULATOR YBHD"/>
    <property type="match status" value="1"/>
</dbReference>
<evidence type="ECO:0000256" key="1">
    <source>
        <dbReference type="ARBA" id="ARBA00009437"/>
    </source>
</evidence>
<evidence type="ECO:0000313" key="6">
    <source>
        <dbReference type="EMBL" id="UYG51506.1"/>
    </source>
</evidence>
<dbReference type="RefSeq" id="WP_231042279.1">
    <property type="nucleotide sequence ID" value="NZ_CP106881.1"/>
</dbReference>
<dbReference type="InterPro" id="IPR036390">
    <property type="entry name" value="WH_DNA-bd_sf"/>
</dbReference>
<evidence type="ECO:0000259" key="5">
    <source>
        <dbReference type="PROSITE" id="PS50931"/>
    </source>
</evidence>
<dbReference type="PANTHER" id="PTHR30419:SF30">
    <property type="entry name" value="LYSR FAMILY TRANSCRIPTIONAL REGULATOR"/>
    <property type="match status" value="1"/>
</dbReference>
<dbReference type="SUPFAM" id="SSF46785">
    <property type="entry name" value="Winged helix' DNA-binding domain"/>
    <property type="match status" value="1"/>
</dbReference>
<dbReference type="Gene3D" id="3.40.190.290">
    <property type="match status" value="1"/>
</dbReference>
<dbReference type="SUPFAM" id="SSF53850">
    <property type="entry name" value="Periplasmic binding protein-like II"/>
    <property type="match status" value="1"/>
</dbReference>
<sequence>MTLTQLRYLVALGAEGSIRAAARSLGLAQATVTQGLGELQAGTGVMLLERRGRGVQFTAAGKELLEQARSIVGQVGRAQENLERHRQAGAERRLAVGVTPWVGQTLLAPVVSAFRKALPHVGLEFVDGFAALTYPRLREGTLDLMIGRIGPAHTMQGLQAEALFRYEMTVVARAQHPQAHARSLAQLLQSDWILSHGQLENESVMQDLFGKHGLTPPHERIQLAHSGWLALSLMKRVDMLSFWPWPLLETENFNGDFIALNLQERFAHHEVGIVRRAHESASHAAALFIDLFRQQVRQAALSTDPAWKRFFYTLDWLPGEN</sequence>
<dbReference type="PROSITE" id="PS50931">
    <property type="entry name" value="HTH_LYSR"/>
    <property type="match status" value="1"/>
</dbReference>
<gene>
    <name evidence="6" type="ORF">M9799_15845</name>
</gene>
<dbReference type="InterPro" id="IPR050950">
    <property type="entry name" value="HTH-type_LysR_regulators"/>
</dbReference>
<dbReference type="InterPro" id="IPR036388">
    <property type="entry name" value="WH-like_DNA-bd_sf"/>
</dbReference>
<feature type="domain" description="HTH lysR-type" evidence="5">
    <location>
        <begin position="1"/>
        <end position="58"/>
    </location>
</feature>
<evidence type="ECO:0000313" key="7">
    <source>
        <dbReference type="Proteomes" id="UP001162800"/>
    </source>
</evidence>
<dbReference type="Pfam" id="PF03466">
    <property type="entry name" value="LysR_substrate"/>
    <property type="match status" value="1"/>
</dbReference>
<reference evidence="6" key="1">
    <citation type="submission" date="2022-09" db="EMBL/GenBank/DDBJ databases">
        <title>The complete genome of Acidovorax sp. 5MLIR.</title>
        <authorList>
            <person name="Liu L."/>
            <person name="Yue J."/>
            <person name="Yang F."/>
            <person name="Yuan J."/>
            <person name="Li L."/>
        </authorList>
    </citation>
    <scope>NUCLEOTIDE SEQUENCE</scope>
    <source>
        <strain evidence="6">5MLIR</strain>
    </source>
</reference>
<name>A0ABY6G8X7_9BURK</name>
<organism evidence="6 7">
    <name type="scientific">Comamonas endophytica</name>
    <dbReference type="NCBI Taxonomy" id="2949090"/>
    <lineage>
        <taxon>Bacteria</taxon>
        <taxon>Pseudomonadati</taxon>
        <taxon>Pseudomonadota</taxon>
        <taxon>Betaproteobacteria</taxon>
        <taxon>Burkholderiales</taxon>
        <taxon>Comamonadaceae</taxon>
        <taxon>Comamonas</taxon>
    </lineage>
</organism>
<keyword evidence="3" id="KW-0238">DNA-binding</keyword>
<evidence type="ECO:0000256" key="4">
    <source>
        <dbReference type="ARBA" id="ARBA00023163"/>
    </source>
</evidence>
<evidence type="ECO:0000256" key="2">
    <source>
        <dbReference type="ARBA" id="ARBA00023015"/>
    </source>
</evidence>